<keyword evidence="5 6" id="KW-0472">Membrane</keyword>
<dbReference type="Pfam" id="PF02687">
    <property type="entry name" value="FtsX"/>
    <property type="match status" value="2"/>
</dbReference>
<dbReference type="Proteomes" id="UP000239532">
    <property type="component" value="Unassembled WGS sequence"/>
</dbReference>
<feature type="transmembrane region" description="Helical" evidence="6">
    <location>
        <begin position="776"/>
        <end position="796"/>
    </location>
</feature>
<dbReference type="GO" id="GO:0051301">
    <property type="term" value="P:cell division"/>
    <property type="evidence" value="ECO:0007669"/>
    <property type="project" value="UniProtKB-KW"/>
</dbReference>
<evidence type="ECO:0000256" key="1">
    <source>
        <dbReference type="ARBA" id="ARBA00004651"/>
    </source>
</evidence>
<feature type="transmembrane region" description="Helical" evidence="6">
    <location>
        <begin position="690"/>
        <end position="712"/>
    </location>
</feature>
<keyword evidence="2" id="KW-1003">Cell membrane</keyword>
<evidence type="ECO:0000256" key="2">
    <source>
        <dbReference type="ARBA" id="ARBA00022475"/>
    </source>
</evidence>
<feature type="transmembrane region" description="Helical" evidence="6">
    <location>
        <begin position="343"/>
        <end position="370"/>
    </location>
</feature>
<keyword evidence="9" id="KW-0131">Cell cycle</keyword>
<evidence type="ECO:0000259" key="8">
    <source>
        <dbReference type="Pfam" id="PF12704"/>
    </source>
</evidence>
<feature type="transmembrane region" description="Helical" evidence="6">
    <location>
        <begin position="742"/>
        <end position="761"/>
    </location>
</feature>
<feature type="domain" description="MacB-like periplasmic core" evidence="8">
    <location>
        <begin position="20"/>
        <end position="249"/>
    </location>
</feature>
<organism evidence="9 10">
    <name type="scientific">Nonlabens agnitus</name>
    <dbReference type="NCBI Taxonomy" id="870484"/>
    <lineage>
        <taxon>Bacteria</taxon>
        <taxon>Pseudomonadati</taxon>
        <taxon>Bacteroidota</taxon>
        <taxon>Flavobacteriia</taxon>
        <taxon>Flavobacteriales</taxon>
        <taxon>Flavobacteriaceae</taxon>
        <taxon>Nonlabens</taxon>
    </lineage>
</organism>
<dbReference type="GO" id="GO:0005886">
    <property type="term" value="C:plasma membrane"/>
    <property type="evidence" value="ECO:0007669"/>
    <property type="project" value="UniProtKB-SubCell"/>
</dbReference>
<dbReference type="AlphaFoldDB" id="A0A2S9WS22"/>
<feature type="domain" description="ABC3 transporter permease C-terminal" evidence="7">
    <location>
        <begin position="694"/>
        <end position="800"/>
    </location>
</feature>
<evidence type="ECO:0000313" key="10">
    <source>
        <dbReference type="Proteomes" id="UP000239532"/>
    </source>
</evidence>
<evidence type="ECO:0000256" key="5">
    <source>
        <dbReference type="ARBA" id="ARBA00023136"/>
    </source>
</evidence>
<name>A0A2S9WS22_9FLAO</name>
<feature type="transmembrane region" description="Helical" evidence="6">
    <location>
        <begin position="435"/>
        <end position="458"/>
    </location>
</feature>
<feature type="transmembrane region" description="Helical" evidence="6">
    <location>
        <begin position="21"/>
        <end position="43"/>
    </location>
</feature>
<evidence type="ECO:0000256" key="4">
    <source>
        <dbReference type="ARBA" id="ARBA00022989"/>
    </source>
</evidence>
<dbReference type="InterPro" id="IPR050250">
    <property type="entry name" value="Macrolide_Exporter_MacB"/>
</dbReference>
<dbReference type="PANTHER" id="PTHR30572">
    <property type="entry name" value="MEMBRANE COMPONENT OF TRANSPORTER-RELATED"/>
    <property type="match status" value="1"/>
</dbReference>
<dbReference type="InterPro" id="IPR025857">
    <property type="entry name" value="MacB_PCD"/>
</dbReference>
<keyword evidence="10" id="KW-1185">Reference proteome</keyword>
<feature type="domain" description="ABC3 transporter permease C-terminal" evidence="7">
    <location>
        <begin position="303"/>
        <end position="416"/>
    </location>
</feature>
<comment type="caution">
    <text evidence="9">The sequence shown here is derived from an EMBL/GenBank/DDBJ whole genome shotgun (WGS) entry which is preliminary data.</text>
</comment>
<dbReference type="RefSeq" id="WP_105982086.1">
    <property type="nucleotide sequence ID" value="NZ_MQUC01000003.1"/>
</dbReference>
<keyword evidence="3 6" id="KW-0812">Transmembrane</keyword>
<evidence type="ECO:0000256" key="6">
    <source>
        <dbReference type="SAM" id="Phobius"/>
    </source>
</evidence>
<keyword evidence="9" id="KW-0132">Cell division</keyword>
<evidence type="ECO:0000259" key="7">
    <source>
        <dbReference type="Pfam" id="PF02687"/>
    </source>
</evidence>
<reference evidence="9 10" key="1">
    <citation type="submission" date="2016-11" db="EMBL/GenBank/DDBJ databases">
        <title>Trade-off between light-utilization and light-protection in marine flavobacteria.</title>
        <authorList>
            <person name="Kumagai Y."/>
        </authorList>
    </citation>
    <scope>NUCLEOTIDE SEQUENCE [LARGE SCALE GENOMIC DNA]</scope>
    <source>
        <strain evidence="9 10">JCM 17109</strain>
    </source>
</reference>
<protein>
    <submittedName>
        <fullName evidence="9">Cell division protein FtsX</fullName>
    </submittedName>
</protein>
<comment type="subcellular location">
    <subcellularLocation>
        <location evidence="1">Cell membrane</location>
        <topology evidence="1">Multi-pass membrane protein</topology>
    </subcellularLocation>
</comment>
<dbReference type="InterPro" id="IPR003838">
    <property type="entry name" value="ABC3_permease_C"/>
</dbReference>
<feature type="transmembrane region" description="Helical" evidence="6">
    <location>
        <begin position="296"/>
        <end position="318"/>
    </location>
</feature>
<proteinExistence type="predicted"/>
<accession>A0A2S9WS22</accession>
<evidence type="ECO:0000256" key="3">
    <source>
        <dbReference type="ARBA" id="ARBA00022692"/>
    </source>
</evidence>
<dbReference type="PANTHER" id="PTHR30572:SF18">
    <property type="entry name" value="ABC-TYPE MACROLIDE FAMILY EXPORT SYSTEM PERMEASE COMPONENT 2"/>
    <property type="match status" value="1"/>
</dbReference>
<dbReference type="EMBL" id="MQUC01000003">
    <property type="protein sequence ID" value="PRP66248.1"/>
    <property type="molecule type" value="Genomic_DNA"/>
</dbReference>
<dbReference type="Pfam" id="PF12704">
    <property type="entry name" value="MacB_PCD"/>
    <property type="match status" value="2"/>
</dbReference>
<gene>
    <name evidence="9" type="ORF">BST86_03645</name>
</gene>
<feature type="domain" description="MacB-like periplasmic core" evidence="8">
    <location>
        <begin position="439"/>
        <end position="612"/>
    </location>
</feature>
<evidence type="ECO:0000313" key="9">
    <source>
        <dbReference type="EMBL" id="PRP66248.1"/>
    </source>
</evidence>
<dbReference type="OrthoDB" id="5933722at2"/>
<dbReference type="GO" id="GO:0022857">
    <property type="term" value="F:transmembrane transporter activity"/>
    <property type="evidence" value="ECO:0007669"/>
    <property type="project" value="TreeGrafter"/>
</dbReference>
<feature type="transmembrane region" description="Helical" evidence="6">
    <location>
        <begin position="390"/>
        <end position="414"/>
    </location>
</feature>
<sequence length="813" mass="91254">MFKNYIKIAWRNLRKNKIFSLINIISLSIGLSASIVIGMMVYYDFTFDQFHTDGDRTYRVTSVFNSADGPSFFAGVPQPLAQDVKENFTGVEGSAQIFLYRPSNVSISKDENPIKEPTFITLADQDYFEIFEYQWIAGFSNQQLLNPNEVVLTQSRANQYFPNINPSQIMGKTLIYNDSINATVTGIVADFEERTDLVFQEFISLATVDQTDINKYQTPNWINISSSSQLFVKLDEGTSIENFQSQLDKTAAAHDDQEDRKKGMSREFYAQPLADLHFDQRFRNFDNTSSTADKEVMLMLGGIALFLLLLGCVNFINLNTAQASQRSKEIGIRKTLGSSKKQLIAQFLGETFILTIIAALVSLGLSVWLIHIFSDFIADGISLSMLADPYLLGFMVVLIITVTFLAGFYPGVVLSKFKAAKVLKGESKTDSGKNGLRKFLTVFQFTIAYIFIIATLLVGKQIHFLLNQDLGFKTDAIVYIDTPAQVEGIESRELLAQKLQNLPQINNLSLGGGTPVQVNYKTLFKINGENGERETDIDVVFGDSNFLDLYEIPLVAGRMPLNDTINETVLNTAALKKLGFATPEEALNQTINPDTSPLIITGVMKDFQNGSLKYDVKPMALTGDIYRRHFSQFSTVHIAINNNSNDNLSTTLSNIEDRFNEVYPDDEMTINFMDETVARFYEKERSMSKLLNWVMGLSVLISCLGLLGLVIYNTERRVKEIGIRKVLGATITQLNVLLCKDFLWLIGISFLIATPIAYWGLNSWLQDFANRTELSWWIFAISGLGMVILALLIMSFKTINTAMKNPVNSLKTE</sequence>
<keyword evidence="4 6" id="KW-1133">Transmembrane helix</keyword>